<dbReference type="Pfam" id="PF00395">
    <property type="entry name" value="SLH"/>
    <property type="match status" value="1"/>
</dbReference>
<feature type="signal peptide" evidence="1">
    <location>
        <begin position="1"/>
        <end position="31"/>
    </location>
</feature>
<keyword evidence="4" id="KW-1185">Reference proteome</keyword>
<evidence type="ECO:0000313" key="4">
    <source>
        <dbReference type="Proteomes" id="UP001056500"/>
    </source>
</evidence>
<feature type="chain" id="PRO_5047508680" evidence="1">
    <location>
        <begin position="32"/>
        <end position="299"/>
    </location>
</feature>
<dbReference type="PROSITE" id="PS51272">
    <property type="entry name" value="SLH"/>
    <property type="match status" value="1"/>
</dbReference>
<proteinExistence type="predicted"/>
<dbReference type="RefSeq" id="WP_251872553.1">
    <property type="nucleotide sequence ID" value="NZ_CP098755.1"/>
</dbReference>
<sequence>MKKVFHFMTGMIVTALLVSGTASIQAPVASAAAASAQAKPTDYQDHPNRNEIDYVIKNKLMWLYPDGSFKPDQPITQADLIAGLANAKGLTDGIVVPNFPLNHWAKAYYERALKDGILDEVVVDPNKVLNREEASLLLVNAWKGLYKRYQTKNSTHSYTAVASGWLPEKSGQFINGVSTTAYDGLGVVSRGEEAQALFQLHKAVNDIKVGESIATQFHNSLKVSGGILKGQVPSNKGKSASLVILFKNNETAEYRSGNFQINVDKVKYMEFTVKNSDESRSLAWYKYEKMPNTIRTNAR</sequence>
<reference evidence="3" key="1">
    <citation type="submission" date="2022-06" db="EMBL/GenBank/DDBJ databases">
        <title>Genome sequencing of Brevibacillus sp. BB3-R1.</title>
        <authorList>
            <person name="Heo J."/>
            <person name="Lee D."/>
            <person name="Won M."/>
            <person name="Han B.-H."/>
            <person name="Hong S.-B."/>
            <person name="Kwon S.-W."/>
        </authorList>
    </citation>
    <scope>NUCLEOTIDE SEQUENCE</scope>
    <source>
        <strain evidence="3">BB3-R1</strain>
    </source>
</reference>
<evidence type="ECO:0000256" key="1">
    <source>
        <dbReference type="SAM" id="SignalP"/>
    </source>
</evidence>
<organism evidence="3 4">
    <name type="scientific">Brevibacillus ruminantium</name>
    <dbReference type="NCBI Taxonomy" id="2950604"/>
    <lineage>
        <taxon>Bacteria</taxon>
        <taxon>Bacillati</taxon>
        <taxon>Bacillota</taxon>
        <taxon>Bacilli</taxon>
        <taxon>Bacillales</taxon>
        <taxon>Paenibacillaceae</taxon>
        <taxon>Brevibacillus</taxon>
    </lineage>
</organism>
<name>A0ABY4WLE4_9BACL</name>
<dbReference type="EMBL" id="CP098755">
    <property type="protein sequence ID" value="USG65471.1"/>
    <property type="molecule type" value="Genomic_DNA"/>
</dbReference>
<dbReference type="InterPro" id="IPR001119">
    <property type="entry name" value="SLH_dom"/>
</dbReference>
<evidence type="ECO:0000259" key="2">
    <source>
        <dbReference type="PROSITE" id="PS51272"/>
    </source>
</evidence>
<keyword evidence="1" id="KW-0732">Signal</keyword>
<protein>
    <submittedName>
        <fullName evidence="3">S-layer homology domain-containing protein</fullName>
    </submittedName>
</protein>
<dbReference type="Proteomes" id="UP001056500">
    <property type="component" value="Chromosome"/>
</dbReference>
<accession>A0ABY4WLE4</accession>
<evidence type="ECO:0000313" key="3">
    <source>
        <dbReference type="EMBL" id="USG65471.1"/>
    </source>
</evidence>
<gene>
    <name evidence="3" type="ORF">NDK47_25760</name>
</gene>
<feature type="domain" description="SLH" evidence="2">
    <location>
        <begin position="35"/>
        <end position="98"/>
    </location>
</feature>